<evidence type="ECO:0000256" key="6">
    <source>
        <dbReference type="ARBA" id="ARBA00023237"/>
    </source>
</evidence>
<keyword evidence="2" id="KW-0813">Transport</keyword>
<feature type="non-terminal residue" evidence="8">
    <location>
        <position position="226"/>
    </location>
</feature>
<evidence type="ECO:0000256" key="3">
    <source>
        <dbReference type="ARBA" id="ARBA00022692"/>
    </source>
</evidence>
<dbReference type="PROSITE" id="PS52016">
    <property type="entry name" value="TONB_DEPENDENT_REC_3"/>
    <property type="match status" value="1"/>
</dbReference>
<organism evidence="8">
    <name type="scientific">marine sediment metagenome</name>
    <dbReference type="NCBI Taxonomy" id="412755"/>
    <lineage>
        <taxon>unclassified sequences</taxon>
        <taxon>metagenomes</taxon>
        <taxon>ecological metagenomes</taxon>
    </lineage>
</organism>
<dbReference type="EMBL" id="BARW01011872">
    <property type="protein sequence ID" value="GAI77709.1"/>
    <property type="molecule type" value="Genomic_DNA"/>
</dbReference>
<comment type="caution">
    <text evidence="8">The sequence shown here is derived from an EMBL/GenBank/DDBJ whole genome shotgun (WGS) entry which is preliminary data.</text>
</comment>
<dbReference type="SUPFAM" id="SSF56935">
    <property type="entry name" value="Porins"/>
    <property type="match status" value="1"/>
</dbReference>
<dbReference type="InterPro" id="IPR036942">
    <property type="entry name" value="Beta-barrel_TonB_sf"/>
</dbReference>
<evidence type="ECO:0000259" key="7">
    <source>
        <dbReference type="Pfam" id="PF00593"/>
    </source>
</evidence>
<sequence length="226" mass="25006">LLGAQNYVFGPGSGNVVNGLIPSTISNEDLGWEKTKQMNIGLELGLFNNRVFMEFDYYNSKTTDLLLYVPVPAITGFTNGLKNIGSVRNKGWELAINSRNFTGDLRWTTDFNISSNKNTVLALGPEGDIIKAGHITKVGYPLGNYYGYVFEGIYNTQEEIDARPHLPSDAPGDPKIRDVNNDEIISADDRTILGDSYPDLFFGIGNNFSYKNFDLSIFLQGVLGQE</sequence>
<dbReference type="InterPro" id="IPR039426">
    <property type="entry name" value="TonB-dep_rcpt-like"/>
</dbReference>
<protein>
    <recommendedName>
        <fullName evidence="7">TonB-dependent receptor-like beta-barrel domain-containing protein</fullName>
    </recommendedName>
</protein>
<evidence type="ECO:0000256" key="5">
    <source>
        <dbReference type="ARBA" id="ARBA00023136"/>
    </source>
</evidence>
<name>X1TCE1_9ZZZZ</name>
<dbReference type="Pfam" id="PF00593">
    <property type="entry name" value="TonB_dep_Rec_b-barrel"/>
    <property type="match status" value="1"/>
</dbReference>
<evidence type="ECO:0000256" key="4">
    <source>
        <dbReference type="ARBA" id="ARBA00023077"/>
    </source>
</evidence>
<comment type="subcellular location">
    <subcellularLocation>
        <location evidence="1">Cell outer membrane</location>
        <topology evidence="1">Multi-pass membrane protein</topology>
    </subcellularLocation>
</comment>
<evidence type="ECO:0000313" key="8">
    <source>
        <dbReference type="EMBL" id="GAI77709.1"/>
    </source>
</evidence>
<proteinExistence type="predicted"/>
<evidence type="ECO:0000256" key="2">
    <source>
        <dbReference type="ARBA" id="ARBA00022448"/>
    </source>
</evidence>
<evidence type="ECO:0000256" key="1">
    <source>
        <dbReference type="ARBA" id="ARBA00004571"/>
    </source>
</evidence>
<dbReference type="AlphaFoldDB" id="X1TCE1"/>
<dbReference type="InterPro" id="IPR000531">
    <property type="entry name" value="Beta-barrel_TonB"/>
</dbReference>
<feature type="non-terminal residue" evidence="8">
    <location>
        <position position="1"/>
    </location>
</feature>
<feature type="domain" description="TonB-dependent receptor-like beta-barrel" evidence="7">
    <location>
        <begin position="11"/>
        <end position="113"/>
    </location>
</feature>
<keyword evidence="5" id="KW-0472">Membrane</keyword>
<keyword evidence="3" id="KW-0812">Transmembrane</keyword>
<accession>X1TCE1</accession>
<gene>
    <name evidence="8" type="ORF">S12H4_22671</name>
</gene>
<keyword evidence="6" id="KW-0998">Cell outer membrane</keyword>
<dbReference type="Gene3D" id="2.40.170.20">
    <property type="entry name" value="TonB-dependent receptor, beta-barrel domain"/>
    <property type="match status" value="1"/>
</dbReference>
<reference evidence="8" key="1">
    <citation type="journal article" date="2014" name="Front. Microbiol.">
        <title>High frequency of phylogenetically diverse reductive dehalogenase-homologous genes in deep subseafloor sedimentary metagenomes.</title>
        <authorList>
            <person name="Kawai M."/>
            <person name="Futagami T."/>
            <person name="Toyoda A."/>
            <person name="Takaki Y."/>
            <person name="Nishi S."/>
            <person name="Hori S."/>
            <person name="Arai W."/>
            <person name="Tsubouchi T."/>
            <person name="Morono Y."/>
            <person name="Uchiyama I."/>
            <person name="Ito T."/>
            <person name="Fujiyama A."/>
            <person name="Inagaki F."/>
            <person name="Takami H."/>
        </authorList>
    </citation>
    <scope>NUCLEOTIDE SEQUENCE</scope>
    <source>
        <strain evidence="8">Expedition CK06-06</strain>
    </source>
</reference>
<dbReference type="GO" id="GO:0009279">
    <property type="term" value="C:cell outer membrane"/>
    <property type="evidence" value="ECO:0007669"/>
    <property type="project" value="UniProtKB-SubCell"/>
</dbReference>
<keyword evidence="4" id="KW-0798">TonB box</keyword>